<dbReference type="EMBL" id="BAAAQN010000003">
    <property type="protein sequence ID" value="GAA2014980.1"/>
    <property type="molecule type" value="Genomic_DNA"/>
</dbReference>
<evidence type="ECO:0000313" key="2">
    <source>
        <dbReference type="Proteomes" id="UP001500751"/>
    </source>
</evidence>
<evidence type="ECO:0000313" key="1">
    <source>
        <dbReference type="EMBL" id="GAA2014980.1"/>
    </source>
</evidence>
<name>A0ABN2TN74_9ACTN</name>
<organism evidence="1 2">
    <name type="scientific">Catenulispora yoronensis</name>
    <dbReference type="NCBI Taxonomy" id="450799"/>
    <lineage>
        <taxon>Bacteria</taxon>
        <taxon>Bacillati</taxon>
        <taxon>Actinomycetota</taxon>
        <taxon>Actinomycetes</taxon>
        <taxon>Catenulisporales</taxon>
        <taxon>Catenulisporaceae</taxon>
        <taxon>Catenulispora</taxon>
    </lineage>
</organism>
<accession>A0ABN2TN74</accession>
<reference evidence="1 2" key="1">
    <citation type="journal article" date="2019" name="Int. J. Syst. Evol. Microbiol.">
        <title>The Global Catalogue of Microorganisms (GCM) 10K type strain sequencing project: providing services to taxonomists for standard genome sequencing and annotation.</title>
        <authorList>
            <consortium name="The Broad Institute Genomics Platform"/>
            <consortium name="The Broad Institute Genome Sequencing Center for Infectious Disease"/>
            <person name="Wu L."/>
            <person name="Ma J."/>
        </authorList>
    </citation>
    <scope>NUCLEOTIDE SEQUENCE [LARGE SCALE GENOMIC DNA]</scope>
    <source>
        <strain evidence="1 2">JCM 16014</strain>
    </source>
</reference>
<proteinExistence type="predicted"/>
<protein>
    <submittedName>
        <fullName evidence="1">Uncharacterized protein</fullName>
    </submittedName>
</protein>
<dbReference type="Proteomes" id="UP001500751">
    <property type="component" value="Unassembled WGS sequence"/>
</dbReference>
<dbReference type="RefSeq" id="WP_344664061.1">
    <property type="nucleotide sequence ID" value="NZ_BAAAQN010000003.1"/>
</dbReference>
<keyword evidence="2" id="KW-1185">Reference proteome</keyword>
<dbReference type="InterPro" id="IPR024364">
    <property type="entry name" value="Baseplate_phage_T4-like"/>
</dbReference>
<dbReference type="Pfam" id="PF12322">
    <property type="entry name" value="T4_baseplate"/>
    <property type="match status" value="1"/>
</dbReference>
<sequence length="350" mass="35529">MTTGGAAAPVPAPPAGEAADLVASGTGALLVGEAHALPARPLPPVGEVLGLPDAGLSGRPVAEARVLADEVLASPAAGLSESAVEPCALADEALVSPAAELSVPSNASPPLLTEAGLLALWEAGRGLDPVRRALLLAVAGGADPGGASGLAVGVREGFVLALRRQCFGGVFGCVVVCPACQQELELEVPVAELGVGAVVEPVRHVRVNGFEVAFRLITSGDLIAVGAGRAKSGPDAGRRLLERTVTAATRDGEPVAAGDLPPDVLDALARTLAEQDPQADVRLDLDCADCGHRWSAAFDAAAHLWAEVDAYARRLVHDVHTLAAAYGWSEDEVLAVGPTRRQCYLELVAG</sequence>
<gene>
    <name evidence="1" type="ORF">GCM10009839_07630</name>
</gene>
<comment type="caution">
    <text evidence="1">The sequence shown here is derived from an EMBL/GenBank/DDBJ whole genome shotgun (WGS) entry which is preliminary data.</text>
</comment>